<feature type="chain" id="PRO_5037888555" evidence="2">
    <location>
        <begin position="30"/>
        <end position="701"/>
    </location>
</feature>
<dbReference type="Gene3D" id="2.130.10.130">
    <property type="entry name" value="Integrin alpha, N-terminal"/>
    <property type="match status" value="2"/>
</dbReference>
<organism evidence="3 4">
    <name type="scientific">Nocardioides faecalis</name>
    <dbReference type="NCBI Taxonomy" id="2803858"/>
    <lineage>
        <taxon>Bacteria</taxon>
        <taxon>Bacillati</taxon>
        <taxon>Actinomycetota</taxon>
        <taxon>Actinomycetes</taxon>
        <taxon>Propionibacteriales</taxon>
        <taxon>Nocardioidaceae</taxon>
        <taxon>Nocardioides</taxon>
    </lineage>
</organism>
<dbReference type="InterPro" id="IPR013517">
    <property type="entry name" value="FG-GAP"/>
</dbReference>
<keyword evidence="4" id="KW-1185">Reference proteome</keyword>
<evidence type="ECO:0000256" key="2">
    <source>
        <dbReference type="SAM" id="SignalP"/>
    </source>
</evidence>
<evidence type="ECO:0000256" key="1">
    <source>
        <dbReference type="ARBA" id="ARBA00022729"/>
    </source>
</evidence>
<gene>
    <name evidence="3" type="ORF">JK386_16955</name>
</gene>
<protein>
    <submittedName>
        <fullName evidence="3">VCBS repeat-containing protein</fullName>
    </submittedName>
</protein>
<dbReference type="InterPro" id="IPR028994">
    <property type="entry name" value="Integrin_alpha_N"/>
</dbReference>
<dbReference type="RefSeq" id="WP_205292910.1">
    <property type="nucleotide sequence ID" value="NZ_CP074406.1"/>
</dbReference>
<sequence>MARLPVRVRRLLVGGVAGLVAASVAPALQAPVARGDAPADAPEATVFSRVDVDTVPGASFTVVGEVFAGEKNLVVSGYGALNSSGAPQGGGTLQVYRPGAYIGQWTKVSVITPGDGIVFPNQVTLTDMDGDGDTDLLLPSGYFFDRDQPRSAITWWENRGVGADDVARPFVRHDVITGQLGSYHGVQHVDLDGDGRKDLVTTSEAGRVAANLDDDIVALQVFRGLAGGKFAAPVTIGTEGGSIPVVADVDGDGRLDIASSQYFGTGSMADNPTRASFLWWRQTGDLSDGIAAGDFTMHVIATLAQTGPGFQIRPVPDFRGDGRTVWVGTNHTGRCTFSTPQPAEGVFELTPGEAITEPWGITRLSTPANPDPSCPAEFKNDRNMIFPGDDITSRAVPGQAAPGVFGYGDVDGDGDIDLAVSGDGDHRLFWIEQREDGSTRLHTLTAPGERFGQSGGAVVADLDGDDAAELVFSSFDRNAVAIWRSGAPLESVVVPSTLRVSGAGTVRAGQQTDLTATLTGLDTQVPAERPALRVTFTPARTGKPVLRGILALARTRKGTFVGRWRERVAQAGTYRFHYAGRKNDPLMQAGAASYDVRVAARSVLTNLSVPRKPTSKKRVKVSGSVLPAVGRKVRLQRSSCVRKRGERVCTWRTVKTTRTSTAGRFSFTTRVPRGKSRWRVVVAADASGTALTSSVRVVRRR</sequence>
<reference evidence="3" key="1">
    <citation type="submission" date="2021-01" db="EMBL/GenBank/DDBJ databases">
        <title>Novel species in genus Nocardioides.</title>
        <authorList>
            <person name="Zhang G."/>
        </authorList>
    </citation>
    <scope>NUCLEOTIDE SEQUENCE</scope>
    <source>
        <strain evidence="3">Zg-536</strain>
    </source>
</reference>
<dbReference type="AlphaFoldDB" id="A0A939BZR8"/>
<feature type="signal peptide" evidence="2">
    <location>
        <begin position="1"/>
        <end position="29"/>
    </location>
</feature>
<comment type="caution">
    <text evidence="3">The sequence shown here is derived from an EMBL/GenBank/DDBJ whole genome shotgun (WGS) entry which is preliminary data.</text>
</comment>
<dbReference type="Proteomes" id="UP000663791">
    <property type="component" value="Unassembled WGS sequence"/>
</dbReference>
<dbReference type="EMBL" id="JAERTX010000019">
    <property type="protein sequence ID" value="MBM9461593.1"/>
    <property type="molecule type" value="Genomic_DNA"/>
</dbReference>
<accession>A0A939BZR8</accession>
<dbReference type="SUPFAM" id="SSF69318">
    <property type="entry name" value="Integrin alpha N-terminal domain"/>
    <property type="match status" value="2"/>
</dbReference>
<keyword evidence="1 2" id="KW-0732">Signal</keyword>
<proteinExistence type="predicted"/>
<dbReference type="Pfam" id="PF13517">
    <property type="entry name" value="FG-GAP_3"/>
    <property type="match status" value="2"/>
</dbReference>
<dbReference type="PANTHER" id="PTHR44103:SF1">
    <property type="entry name" value="PROPROTEIN CONVERTASE P"/>
    <property type="match status" value="1"/>
</dbReference>
<dbReference type="PANTHER" id="PTHR44103">
    <property type="entry name" value="PROPROTEIN CONVERTASE P"/>
    <property type="match status" value="1"/>
</dbReference>
<name>A0A939BZR8_9ACTN</name>
<evidence type="ECO:0000313" key="3">
    <source>
        <dbReference type="EMBL" id="MBM9461593.1"/>
    </source>
</evidence>
<evidence type="ECO:0000313" key="4">
    <source>
        <dbReference type="Proteomes" id="UP000663791"/>
    </source>
</evidence>